<dbReference type="AlphaFoldDB" id="A0A194PS02"/>
<evidence type="ECO:0000313" key="3">
    <source>
        <dbReference type="Proteomes" id="UP000053268"/>
    </source>
</evidence>
<protein>
    <submittedName>
        <fullName evidence="2">Uncharacterized protein</fullName>
    </submittedName>
</protein>
<name>A0A194PS02_PAPXU</name>
<dbReference type="EMBL" id="KQ459601">
    <property type="protein sequence ID" value="KPI93915.1"/>
    <property type="molecule type" value="Genomic_DNA"/>
</dbReference>
<accession>A0A194PS02</accession>
<dbReference type="Proteomes" id="UP000053268">
    <property type="component" value="Unassembled WGS sequence"/>
</dbReference>
<reference evidence="2 3" key="1">
    <citation type="journal article" date="2015" name="Nat. Commun.">
        <title>Outbred genome sequencing and CRISPR/Cas9 gene editing in butterflies.</title>
        <authorList>
            <person name="Li X."/>
            <person name="Fan D."/>
            <person name="Zhang W."/>
            <person name="Liu G."/>
            <person name="Zhang L."/>
            <person name="Zhao L."/>
            <person name="Fang X."/>
            <person name="Chen L."/>
            <person name="Dong Y."/>
            <person name="Chen Y."/>
            <person name="Ding Y."/>
            <person name="Zhao R."/>
            <person name="Feng M."/>
            <person name="Zhu Y."/>
            <person name="Feng Y."/>
            <person name="Jiang X."/>
            <person name="Zhu D."/>
            <person name="Xiang H."/>
            <person name="Feng X."/>
            <person name="Li S."/>
            <person name="Wang J."/>
            <person name="Zhang G."/>
            <person name="Kronforst M.R."/>
            <person name="Wang W."/>
        </authorList>
    </citation>
    <scope>NUCLEOTIDE SEQUENCE [LARGE SCALE GENOMIC DNA]</scope>
    <source>
        <strain evidence="2">Ya'a_city_454_Px</strain>
        <tissue evidence="2">Whole body</tissue>
    </source>
</reference>
<sequence>MRQSVAAPCPIDHGGGFCSAVCGRARQPRIHRHVSGNIQFAVLLYRVTFLGGGSSAKMVNHELSRTAPRLVRRRRAANPAYRAPRPALRPPPCSRTTHRSPSTKLDRDLRHLHRHTHRYRTDAAFLSKRCPLSRDLVPSECRCSPRRTAAPPAGKCMPAASGVLVPRLMHRARSV</sequence>
<organism evidence="2 3">
    <name type="scientific">Papilio xuthus</name>
    <name type="common">Asian swallowtail butterfly</name>
    <dbReference type="NCBI Taxonomy" id="66420"/>
    <lineage>
        <taxon>Eukaryota</taxon>
        <taxon>Metazoa</taxon>
        <taxon>Ecdysozoa</taxon>
        <taxon>Arthropoda</taxon>
        <taxon>Hexapoda</taxon>
        <taxon>Insecta</taxon>
        <taxon>Pterygota</taxon>
        <taxon>Neoptera</taxon>
        <taxon>Endopterygota</taxon>
        <taxon>Lepidoptera</taxon>
        <taxon>Glossata</taxon>
        <taxon>Ditrysia</taxon>
        <taxon>Papilionoidea</taxon>
        <taxon>Papilionidae</taxon>
        <taxon>Papilioninae</taxon>
        <taxon>Papilio</taxon>
    </lineage>
</organism>
<proteinExistence type="predicted"/>
<gene>
    <name evidence="2" type="ORF">RR46_13080</name>
</gene>
<keyword evidence="3" id="KW-1185">Reference proteome</keyword>
<evidence type="ECO:0000313" key="2">
    <source>
        <dbReference type="EMBL" id="KPI93915.1"/>
    </source>
</evidence>
<evidence type="ECO:0000256" key="1">
    <source>
        <dbReference type="SAM" id="MobiDB-lite"/>
    </source>
</evidence>
<feature type="region of interest" description="Disordered" evidence="1">
    <location>
        <begin position="78"/>
        <end position="104"/>
    </location>
</feature>